<evidence type="ECO:0000259" key="15">
    <source>
        <dbReference type="PROSITE" id="PS50862"/>
    </source>
</evidence>
<dbReference type="Pfam" id="PF03129">
    <property type="entry name" value="HGTP_anticodon"/>
    <property type="match status" value="1"/>
</dbReference>
<feature type="binding site" evidence="14">
    <location>
        <position position="403"/>
    </location>
    <ligand>
        <name>Zn(2+)</name>
        <dbReference type="ChEBI" id="CHEBI:29105"/>
        <note>catalytic</note>
    </ligand>
</feature>
<dbReference type="InterPro" id="IPR033728">
    <property type="entry name" value="ThrRS_core"/>
</dbReference>
<feature type="binding site" evidence="14">
    <location>
        <position position="530"/>
    </location>
    <ligand>
        <name>Zn(2+)</name>
        <dbReference type="ChEBI" id="CHEBI:29105"/>
        <note>catalytic</note>
    </ligand>
</feature>
<keyword evidence="18" id="KW-1185">Reference proteome</keyword>
<dbReference type="FunFam" id="3.30.930.10:FF:000019">
    <property type="entry name" value="Threonine--tRNA ligase"/>
    <property type="match status" value="1"/>
</dbReference>
<dbReference type="KEGG" id="erz:ER308_19015"/>
<keyword evidence="12 14" id="KW-0030">Aminoacyl-tRNA synthetase</keyword>
<dbReference type="Gene3D" id="3.30.930.10">
    <property type="entry name" value="Bira Bifunctional Protein, Domain 2"/>
    <property type="match status" value="1"/>
</dbReference>
<evidence type="ECO:0000256" key="14">
    <source>
        <dbReference type="HAMAP-Rule" id="MF_00184"/>
    </source>
</evidence>
<dbReference type="GO" id="GO:0000049">
    <property type="term" value="F:tRNA binding"/>
    <property type="evidence" value="ECO:0007669"/>
    <property type="project" value="UniProtKB-KW"/>
</dbReference>
<evidence type="ECO:0000313" key="17">
    <source>
        <dbReference type="EMBL" id="QBI22127.1"/>
    </source>
</evidence>
<dbReference type="Gene3D" id="3.30.980.10">
    <property type="entry name" value="Threonyl-trna Synthetase, Chain A, domain 2"/>
    <property type="match status" value="1"/>
</dbReference>
<dbReference type="GO" id="GO:0005737">
    <property type="term" value="C:cytoplasm"/>
    <property type="evidence" value="ECO:0007669"/>
    <property type="project" value="UniProtKB-SubCell"/>
</dbReference>
<dbReference type="GO" id="GO:0006435">
    <property type="term" value="P:threonyl-tRNA aminoacylation"/>
    <property type="evidence" value="ECO:0007669"/>
    <property type="project" value="UniProtKB-UniRule"/>
</dbReference>
<keyword evidence="5 14" id="KW-0436">Ligase</keyword>
<dbReference type="Pfam" id="PF07973">
    <property type="entry name" value="tRNA_SAD"/>
    <property type="match status" value="1"/>
</dbReference>
<keyword evidence="9 14" id="KW-0067">ATP-binding</keyword>
<dbReference type="SUPFAM" id="SSF55186">
    <property type="entry name" value="ThrRS/AlaRS common domain"/>
    <property type="match status" value="1"/>
</dbReference>
<dbReference type="GO" id="GO:0004829">
    <property type="term" value="F:threonine-tRNA ligase activity"/>
    <property type="evidence" value="ECO:0007669"/>
    <property type="project" value="UniProtKB-UniRule"/>
</dbReference>
<evidence type="ECO:0000256" key="6">
    <source>
        <dbReference type="ARBA" id="ARBA00022723"/>
    </source>
</evidence>
<evidence type="ECO:0000256" key="3">
    <source>
        <dbReference type="ARBA" id="ARBA00022490"/>
    </source>
</evidence>
<evidence type="ECO:0000259" key="16">
    <source>
        <dbReference type="PROSITE" id="PS51880"/>
    </source>
</evidence>
<dbReference type="EMBL" id="CP036402">
    <property type="protein sequence ID" value="QBI22127.1"/>
    <property type="molecule type" value="Genomic_DNA"/>
</dbReference>
<comment type="subunit">
    <text evidence="14">Homodimer.</text>
</comment>
<evidence type="ECO:0000256" key="12">
    <source>
        <dbReference type="ARBA" id="ARBA00023146"/>
    </source>
</evidence>
<dbReference type="InterPro" id="IPR004154">
    <property type="entry name" value="Anticodon-bd"/>
</dbReference>
<dbReference type="InterPro" id="IPR002320">
    <property type="entry name" value="Thr-tRNA-ligase_IIa"/>
</dbReference>
<reference evidence="17 18" key="1">
    <citation type="submission" date="2019-01" db="EMBL/GenBank/DDBJ databases">
        <title>Egibacter rhizosphaerae EGI 80759T.</title>
        <authorList>
            <person name="Chen D.-D."/>
            <person name="Tian Y."/>
            <person name="Jiao J.-Y."/>
            <person name="Zhang X.-T."/>
            <person name="Zhang Y.-G."/>
            <person name="Zhang Y."/>
            <person name="Xiao M."/>
            <person name="Shu W.-S."/>
            <person name="Li W.-J."/>
        </authorList>
    </citation>
    <scope>NUCLEOTIDE SEQUENCE [LARGE SCALE GENOMIC DNA]</scope>
    <source>
        <strain evidence="17 18">EGI 80759</strain>
    </source>
</reference>
<comment type="subcellular location">
    <subcellularLocation>
        <location evidence="1 14">Cytoplasm</location>
    </subcellularLocation>
</comment>
<dbReference type="Gene3D" id="3.40.50.800">
    <property type="entry name" value="Anticodon-binding domain"/>
    <property type="match status" value="1"/>
</dbReference>
<keyword evidence="7 14" id="KW-0547">Nucleotide-binding</keyword>
<comment type="catalytic activity">
    <reaction evidence="13 14">
        <text>tRNA(Thr) + L-threonine + ATP = L-threonyl-tRNA(Thr) + AMP + diphosphate + H(+)</text>
        <dbReference type="Rhea" id="RHEA:24624"/>
        <dbReference type="Rhea" id="RHEA-COMP:9670"/>
        <dbReference type="Rhea" id="RHEA-COMP:9704"/>
        <dbReference type="ChEBI" id="CHEBI:15378"/>
        <dbReference type="ChEBI" id="CHEBI:30616"/>
        <dbReference type="ChEBI" id="CHEBI:33019"/>
        <dbReference type="ChEBI" id="CHEBI:57926"/>
        <dbReference type="ChEBI" id="CHEBI:78442"/>
        <dbReference type="ChEBI" id="CHEBI:78534"/>
        <dbReference type="ChEBI" id="CHEBI:456215"/>
        <dbReference type="EC" id="6.1.1.3"/>
    </reaction>
</comment>
<dbReference type="EC" id="6.1.1.3" evidence="14"/>
<feature type="domain" description="TGS" evidence="16">
    <location>
        <begin position="1"/>
        <end position="59"/>
    </location>
</feature>
<keyword evidence="8 14" id="KW-0862">Zinc</keyword>
<dbReference type="PANTHER" id="PTHR11451">
    <property type="entry name" value="THREONINE-TRNA LIGASE"/>
    <property type="match status" value="1"/>
</dbReference>
<dbReference type="SMART" id="SM00863">
    <property type="entry name" value="tRNA_SAD"/>
    <property type="match status" value="1"/>
</dbReference>
<evidence type="ECO:0000256" key="2">
    <source>
        <dbReference type="ARBA" id="ARBA00008226"/>
    </source>
</evidence>
<dbReference type="GO" id="GO:0046872">
    <property type="term" value="F:metal ion binding"/>
    <property type="evidence" value="ECO:0007669"/>
    <property type="project" value="UniProtKB-KW"/>
</dbReference>
<evidence type="ECO:0000256" key="9">
    <source>
        <dbReference type="ARBA" id="ARBA00022840"/>
    </source>
</evidence>
<dbReference type="Pfam" id="PF00587">
    <property type="entry name" value="tRNA-synt_2b"/>
    <property type="match status" value="1"/>
</dbReference>
<evidence type="ECO:0000313" key="18">
    <source>
        <dbReference type="Proteomes" id="UP000291469"/>
    </source>
</evidence>
<dbReference type="CDD" id="cd00771">
    <property type="entry name" value="ThrRS_core"/>
    <property type="match status" value="1"/>
</dbReference>
<dbReference type="PANTHER" id="PTHR11451:SF44">
    <property type="entry name" value="THREONINE--TRNA LIGASE, CHLOROPLASTIC_MITOCHONDRIAL 2"/>
    <property type="match status" value="1"/>
</dbReference>
<dbReference type="InterPro" id="IPR018163">
    <property type="entry name" value="Thr/Ala-tRNA-synth_IIc_edit"/>
</dbReference>
<dbReference type="PROSITE" id="PS50862">
    <property type="entry name" value="AA_TRNA_LIGASE_II"/>
    <property type="match status" value="1"/>
</dbReference>
<evidence type="ECO:0000256" key="7">
    <source>
        <dbReference type="ARBA" id="ARBA00022741"/>
    </source>
</evidence>
<dbReference type="Gene3D" id="3.30.54.20">
    <property type="match status" value="1"/>
</dbReference>
<evidence type="ECO:0000256" key="13">
    <source>
        <dbReference type="ARBA" id="ARBA00049515"/>
    </source>
</evidence>
<comment type="cofactor">
    <cofactor evidence="14">
        <name>Zn(2+)</name>
        <dbReference type="ChEBI" id="CHEBI:29105"/>
    </cofactor>
    <text evidence="14">Binds 1 zinc ion per subunit.</text>
</comment>
<accession>A0A411YLR9</accession>
<dbReference type="HAMAP" id="MF_00184">
    <property type="entry name" value="Thr_tRNA_synth"/>
    <property type="match status" value="1"/>
</dbReference>
<organism evidence="17 18">
    <name type="scientific">Egibacter rhizosphaerae</name>
    <dbReference type="NCBI Taxonomy" id="1670831"/>
    <lineage>
        <taxon>Bacteria</taxon>
        <taxon>Bacillati</taxon>
        <taxon>Actinomycetota</taxon>
        <taxon>Nitriliruptoria</taxon>
        <taxon>Egibacterales</taxon>
        <taxon>Egibacteraceae</taxon>
        <taxon>Egibacter</taxon>
    </lineage>
</organism>
<comment type="similarity">
    <text evidence="2 14">Belongs to the class-II aminoacyl-tRNA synthetase family.</text>
</comment>
<evidence type="ECO:0000256" key="8">
    <source>
        <dbReference type="ARBA" id="ARBA00022833"/>
    </source>
</evidence>
<dbReference type="FunFam" id="3.40.50.800:FF:000001">
    <property type="entry name" value="Threonine--tRNA ligase"/>
    <property type="match status" value="1"/>
</dbReference>
<feature type="domain" description="Aminoacyl-transfer RNA synthetases class-II family profile" evidence="15">
    <location>
        <begin position="259"/>
        <end position="553"/>
    </location>
</feature>
<dbReference type="NCBIfam" id="TIGR00418">
    <property type="entry name" value="thrS"/>
    <property type="match status" value="1"/>
</dbReference>
<evidence type="ECO:0000256" key="1">
    <source>
        <dbReference type="ARBA" id="ARBA00004496"/>
    </source>
</evidence>
<keyword evidence="3 14" id="KW-0963">Cytoplasm</keyword>
<protein>
    <recommendedName>
        <fullName evidence="14">Threonine--tRNA ligase</fullName>
        <ecNumber evidence="14">6.1.1.3</ecNumber>
    </recommendedName>
    <alternativeName>
        <fullName evidence="14">Threonyl-tRNA synthetase</fullName>
        <shortName evidence="14">ThrRS</shortName>
    </alternativeName>
</protein>
<dbReference type="InterPro" id="IPR006195">
    <property type="entry name" value="aa-tRNA-synth_II"/>
</dbReference>
<proteinExistence type="inferred from homology"/>
<keyword evidence="4 14" id="KW-0820">tRNA-binding</keyword>
<dbReference type="PROSITE" id="PS51880">
    <property type="entry name" value="TGS"/>
    <property type="match status" value="1"/>
</dbReference>
<dbReference type="OrthoDB" id="9802304at2"/>
<comment type="caution">
    <text evidence="14">Lacks conserved residue(s) required for the propagation of feature annotation.</text>
</comment>
<dbReference type="PRINTS" id="PR01047">
    <property type="entry name" value="TRNASYNTHTHR"/>
</dbReference>
<dbReference type="InterPro" id="IPR004095">
    <property type="entry name" value="TGS"/>
</dbReference>
<keyword evidence="11 14" id="KW-0648">Protein biosynthesis</keyword>
<dbReference type="InterPro" id="IPR036621">
    <property type="entry name" value="Anticodon-bd_dom_sf"/>
</dbReference>
<keyword evidence="10 14" id="KW-0694">RNA-binding</keyword>
<name>A0A411YLR9_9ACTN</name>
<sequence>MRVTGPDGRAAEVTTGATAGEALGALDLRRGQVVVAKLDGELADLDVPVADGQTVEPVPADSDQGRHVLRHSVAHVMAQAVTDLFPEAKFAIGPPVADGFYYDFDVERPFTPDDLEAISSRMHEIIREDQAFRRRELDPDEALEVFADQPYKREIIDRATRQGAVSGEEAGDVDPDAGGAITVYENVRADGSVWPDLCRGPHLPTTRWIPAFSLQRVAGAYWRGDESQPMLQRIYGTAWESRKALKQHLELLEEARKRDHRKLGRELELVHFPEELGPGMAIFLPKGAIVRKEMEDWIRAETLRRGYEPVYTPHVAREELWETSGHLENYAELMFPGMELEAANYRLKPMNCPFHIMAFTSRTRSYRELPLRISELGTVYRNERSGVVNGMLRARGFTQDDSHIFCRDDQIVDEVAGCIDFARDVFATFGLGEASRIAVSTRPAKAFGTDEQWATAEQQVIEAVQRTGLEYETDPGEGAFYGPKVDVHARDALGREWQLSTIQVDFNLPERFDITYAGEDGAEHRPFMVHRALFGSIERFFAVLLESTAGAFPTWLAPVQAVVVPIADRHHEGAEKVARTFLARGLRAEVDTTDDTMGAKIRKHQLAKVPYQLIVGDEELEAGTVSVRPRRGEQRKGVEVEAFAEELAREVGDRVTE</sequence>
<dbReference type="Proteomes" id="UP000291469">
    <property type="component" value="Chromosome"/>
</dbReference>
<dbReference type="InterPro" id="IPR045864">
    <property type="entry name" value="aa-tRNA-synth_II/BPL/LPL"/>
</dbReference>
<evidence type="ECO:0000256" key="5">
    <source>
        <dbReference type="ARBA" id="ARBA00022598"/>
    </source>
</evidence>
<evidence type="ECO:0000256" key="10">
    <source>
        <dbReference type="ARBA" id="ARBA00022884"/>
    </source>
</evidence>
<dbReference type="SUPFAM" id="SSF52954">
    <property type="entry name" value="Class II aaRS ABD-related"/>
    <property type="match status" value="1"/>
</dbReference>
<feature type="binding site" evidence="14">
    <location>
        <position position="352"/>
    </location>
    <ligand>
        <name>Zn(2+)</name>
        <dbReference type="ChEBI" id="CHEBI:29105"/>
        <note>catalytic</note>
    </ligand>
</feature>
<evidence type="ECO:0000256" key="4">
    <source>
        <dbReference type="ARBA" id="ARBA00022555"/>
    </source>
</evidence>
<evidence type="ECO:0000256" key="11">
    <source>
        <dbReference type="ARBA" id="ARBA00022917"/>
    </source>
</evidence>
<dbReference type="InterPro" id="IPR002314">
    <property type="entry name" value="aa-tRNA-synt_IIb"/>
</dbReference>
<dbReference type="InterPro" id="IPR012947">
    <property type="entry name" value="tRNA_SAD"/>
</dbReference>
<dbReference type="CDD" id="cd00860">
    <property type="entry name" value="ThrRS_anticodon"/>
    <property type="match status" value="1"/>
</dbReference>
<dbReference type="SUPFAM" id="SSF55681">
    <property type="entry name" value="Class II aaRS and biotin synthetases"/>
    <property type="match status" value="1"/>
</dbReference>
<dbReference type="GO" id="GO:0005524">
    <property type="term" value="F:ATP binding"/>
    <property type="evidence" value="ECO:0007669"/>
    <property type="project" value="UniProtKB-UniRule"/>
</dbReference>
<dbReference type="AlphaFoldDB" id="A0A411YLR9"/>
<gene>
    <name evidence="14 17" type="primary">thrS</name>
    <name evidence="17" type="ORF">ER308_19015</name>
</gene>
<keyword evidence="6 14" id="KW-0479">Metal-binding</keyword>
<dbReference type="InterPro" id="IPR047246">
    <property type="entry name" value="ThrRS_anticodon"/>
</dbReference>